<evidence type="ECO:0000313" key="2">
    <source>
        <dbReference type="Proteomes" id="UP000245048"/>
    </source>
</evidence>
<proteinExistence type="predicted"/>
<accession>A0A2U1V7E6</accession>
<evidence type="ECO:0000313" key="1">
    <source>
        <dbReference type="EMBL" id="PWC29815.1"/>
    </source>
</evidence>
<reference evidence="2" key="1">
    <citation type="submission" date="2017-10" db="EMBL/GenBank/DDBJ databases">
        <authorList>
            <person name="Toshchakov S.V."/>
            <person name="Goeva M.A."/>
        </authorList>
    </citation>
    <scope>NUCLEOTIDE SEQUENCE [LARGE SCALE GENOMIC DNA]</scope>
    <source>
        <strain evidence="2">JR1/69-1-13</strain>
    </source>
</reference>
<dbReference type="OrthoDB" id="9795560at2"/>
<evidence type="ECO:0008006" key="3">
    <source>
        <dbReference type="Google" id="ProtNLM"/>
    </source>
</evidence>
<name>A0A2U1V7E6_9PROT</name>
<dbReference type="Proteomes" id="UP000245048">
    <property type="component" value="Unassembled WGS sequence"/>
</dbReference>
<dbReference type="AlphaFoldDB" id="A0A2U1V7E6"/>
<dbReference type="Pfam" id="PF11185">
    <property type="entry name" value="DUF2971"/>
    <property type="match status" value="1"/>
</dbReference>
<organism evidence="1 2">
    <name type="scientific">Teichococcus aestuarii</name>
    <dbReference type="NCBI Taxonomy" id="568898"/>
    <lineage>
        <taxon>Bacteria</taxon>
        <taxon>Pseudomonadati</taxon>
        <taxon>Pseudomonadota</taxon>
        <taxon>Alphaproteobacteria</taxon>
        <taxon>Acetobacterales</taxon>
        <taxon>Roseomonadaceae</taxon>
        <taxon>Roseomonas</taxon>
    </lineage>
</organism>
<gene>
    <name evidence="1" type="ORF">CR165_05635</name>
</gene>
<sequence>MVKESAKKWLKTAVHGPAIEKEKYLSNKNVSHYTSAEVAINILRYKEIWMRNAYVMNDYSEIQHGEKCLEAAWQSDAGKRFWELLDQGVPGLSASIKKIHLDDHLAFRSKTHIACFSEHGSHESNLGRLSMWRAYGGENSVALVFKPSFLFPQEKEPRSDAPDVNVAPVFYQTPLEFTYSFKVMAKKFEENLQYLGHLNGSEVANALLNRFRFTVLSTKHPGFIEEKEIRLIVNPGFKENMEVNSDVKAINGVPQIIYKFTLDVLNDLDHIIIGPCRYPVAIFDAFVSELSKIGFKEPKEKVVISEIPLRR</sequence>
<protein>
    <recommendedName>
        <fullName evidence="3">DUF2971 domain-containing protein</fullName>
    </recommendedName>
</protein>
<dbReference type="RefSeq" id="WP_109516386.1">
    <property type="nucleotide sequence ID" value="NZ_PDOA01000003.1"/>
</dbReference>
<keyword evidence="2" id="KW-1185">Reference proteome</keyword>
<dbReference type="EMBL" id="PDOA01000003">
    <property type="protein sequence ID" value="PWC29815.1"/>
    <property type="molecule type" value="Genomic_DNA"/>
</dbReference>
<dbReference type="InterPro" id="IPR021352">
    <property type="entry name" value="DUF2971"/>
</dbReference>
<comment type="caution">
    <text evidence="1">The sequence shown here is derived from an EMBL/GenBank/DDBJ whole genome shotgun (WGS) entry which is preliminary data.</text>
</comment>